<accession>L8HPJ6</accession>
<dbReference type="InterPro" id="IPR010736">
    <property type="entry name" value="SHIPPO-rpt"/>
</dbReference>
<dbReference type="EMBL" id="JH883906">
    <property type="protein sequence ID" value="ELR45768.1"/>
    <property type="molecule type" value="Genomic_DNA"/>
</dbReference>
<dbReference type="PANTHER" id="PTHR21580">
    <property type="entry name" value="SHIPPO-1-RELATED"/>
    <property type="match status" value="1"/>
</dbReference>
<sequence>MYDRAPRVLRLAEGGSTEDRVGPGSYQVPYLKQQATDGYAPFLSLTARKSTFTVVSNTEKDVPGPGHYNVSEKQVNLQQALTVSRSVYVPSIPFGRSYGYDINEDDSIVKHLPPAGDSTLGPAYYKPQIDFSNATLKYKGIHFGNSLGRLQLPITSGPGPGQYDITQKKSPRYENVNIKKDQQQNSCSNLRRLYEVKILKEEKE</sequence>
<dbReference type="Pfam" id="PF07004">
    <property type="entry name" value="SHIPPO-rpt"/>
    <property type="match status" value="3"/>
</dbReference>
<dbReference type="InterPro" id="IPR051291">
    <property type="entry name" value="CIMAP"/>
</dbReference>
<dbReference type="AlphaFoldDB" id="L8HPJ6"/>
<evidence type="ECO:0000313" key="2">
    <source>
        <dbReference type="Proteomes" id="UP000011080"/>
    </source>
</evidence>
<proteinExistence type="predicted"/>
<name>L8HPJ6_9CETA</name>
<feature type="non-terminal residue" evidence="1">
    <location>
        <position position="1"/>
    </location>
</feature>
<dbReference type="Proteomes" id="UP000011080">
    <property type="component" value="Unassembled WGS sequence"/>
</dbReference>
<organism evidence="1 2">
    <name type="scientific">Bos mutus</name>
    <name type="common">wild yak</name>
    <dbReference type="NCBI Taxonomy" id="72004"/>
    <lineage>
        <taxon>Eukaryota</taxon>
        <taxon>Metazoa</taxon>
        <taxon>Chordata</taxon>
        <taxon>Craniata</taxon>
        <taxon>Vertebrata</taxon>
        <taxon>Euteleostomi</taxon>
        <taxon>Mammalia</taxon>
        <taxon>Eutheria</taxon>
        <taxon>Laurasiatheria</taxon>
        <taxon>Artiodactyla</taxon>
        <taxon>Ruminantia</taxon>
        <taxon>Pecora</taxon>
        <taxon>Bovidae</taxon>
        <taxon>Bovinae</taxon>
        <taxon>Bos</taxon>
    </lineage>
</organism>
<reference evidence="1 2" key="1">
    <citation type="journal article" date="2012" name="Nat. Genet.">
        <title>The yak genome and adaptation to life at high altitude.</title>
        <authorList>
            <person name="Qiu Q."/>
            <person name="Zhang G."/>
            <person name="Ma T."/>
            <person name="Qian W."/>
            <person name="Wang J."/>
            <person name="Ye Z."/>
            <person name="Cao C."/>
            <person name="Hu Q."/>
            <person name="Kim J."/>
            <person name="Larkin D.M."/>
            <person name="Auvil L."/>
            <person name="Capitanu B."/>
            <person name="Ma J."/>
            <person name="Lewin H.A."/>
            <person name="Qian X."/>
            <person name="Lang Y."/>
            <person name="Zhou R."/>
            <person name="Wang L."/>
            <person name="Wang K."/>
            <person name="Xia J."/>
            <person name="Liao S."/>
            <person name="Pan S."/>
            <person name="Lu X."/>
            <person name="Hou H."/>
            <person name="Wang Y."/>
            <person name="Zang X."/>
            <person name="Yin Y."/>
            <person name="Ma H."/>
            <person name="Zhang J."/>
            <person name="Wang Z."/>
            <person name="Zhang Y."/>
            <person name="Zhang D."/>
            <person name="Yonezawa T."/>
            <person name="Hasegawa M."/>
            <person name="Zhong Y."/>
            <person name="Liu W."/>
            <person name="Zhang Y."/>
            <person name="Huang Z."/>
            <person name="Zhang S."/>
            <person name="Long R."/>
            <person name="Yang H."/>
            <person name="Wang J."/>
            <person name="Lenstra J.A."/>
            <person name="Cooper D.N."/>
            <person name="Wu Y."/>
            <person name="Wang J."/>
            <person name="Shi P."/>
            <person name="Wang J."/>
            <person name="Liu J."/>
        </authorList>
    </citation>
    <scope>NUCLEOTIDE SEQUENCE [LARGE SCALE GENOMIC DNA]</scope>
    <source>
        <strain evidence="2">yakQH1</strain>
    </source>
</reference>
<evidence type="ECO:0000313" key="1">
    <source>
        <dbReference type="EMBL" id="ELR45768.1"/>
    </source>
</evidence>
<gene>
    <name evidence="1" type="ORF">M91_13972</name>
</gene>
<dbReference type="PANTHER" id="PTHR21580:SF60">
    <property type="entry name" value="SPERM-TAIL PG-RICH REPEAT-CONTAINING PROTEIN 2"/>
    <property type="match status" value="1"/>
</dbReference>
<protein>
    <recommendedName>
        <fullName evidence="3">Sperm-tail PG-rich repeat-containing protein 2</fullName>
    </recommendedName>
</protein>
<evidence type="ECO:0008006" key="3">
    <source>
        <dbReference type="Google" id="ProtNLM"/>
    </source>
</evidence>